<dbReference type="AlphaFoldDB" id="A0A0W0VKH8"/>
<accession>A0A0W0VKH8</accession>
<organism evidence="1 2">
    <name type="scientific">Legionella israelensis</name>
    <dbReference type="NCBI Taxonomy" id="454"/>
    <lineage>
        <taxon>Bacteria</taxon>
        <taxon>Pseudomonadati</taxon>
        <taxon>Pseudomonadota</taxon>
        <taxon>Gammaproteobacteria</taxon>
        <taxon>Legionellales</taxon>
        <taxon>Legionellaceae</taxon>
        <taxon>Legionella</taxon>
    </lineage>
</organism>
<dbReference type="Proteomes" id="UP000054761">
    <property type="component" value="Unassembled WGS sequence"/>
</dbReference>
<proteinExistence type="predicted"/>
<dbReference type="PATRIC" id="fig|454.4.peg.1849"/>
<evidence type="ECO:0000313" key="1">
    <source>
        <dbReference type="EMBL" id="KTD20607.1"/>
    </source>
</evidence>
<reference evidence="1 2" key="1">
    <citation type="submission" date="2015-11" db="EMBL/GenBank/DDBJ databases">
        <title>Genomic analysis of 38 Legionella species identifies large and diverse effector repertoires.</title>
        <authorList>
            <person name="Burstein D."/>
            <person name="Amaro F."/>
            <person name="Zusman T."/>
            <person name="Lifshitz Z."/>
            <person name="Cohen O."/>
            <person name="Gilbert J.A."/>
            <person name="Pupko T."/>
            <person name="Shuman H.A."/>
            <person name="Segal G."/>
        </authorList>
    </citation>
    <scope>NUCLEOTIDE SEQUENCE [LARGE SCALE GENOMIC DNA]</scope>
    <source>
        <strain evidence="1 2">Bercovier 4</strain>
    </source>
</reference>
<gene>
    <name evidence="1" type="ORF">Lisr_1701</name>
</gene>
<sequence>MDNFLIKFYIKFKHCAVKENKQPSFNNFLFFAETKSQSLKEDIEQTYEDTNTKKMD</sequence>
<name>A0A0W0VKH8_9GAMM</name>
<keyword evidence="2" id="KW-1185">Reference proteome</keyword>
<dbReference type="EMBL" id="LNYH01000098">
    <property type="protein sequence ID" value="KTD20607.1"/>
    <property type="molecule type" value="Genomic_DNA"/>
</dbReference>
<evidence type="ECO:0000313" key="2">
    <source>
        <dbReference type="Proteomes" id="UP000054761"/>
    </source>
</evidence>
<comment type="caution">
    <text evidence="1">The sequence shown here is derived from an EMBL/GenBank/DDBJ whole genome shotgun (WGS) entry which is preliminary data.</text>
</comment>
<protein>
    <submittedName>
        <fullName evidence="1">Uncharacterized protein</fullName>
    </submittedName>
</protein>
<dbReference type="STRING" id="454.Lisr_1701"/>